<dbReference type="EMBL" id="JAQLYE010000003">
    <property type="protein sequence ID" value="MDB8016856.1"/>
    <property type="molecule type" value="Genomic_DNA"/>
</dbReference>
<evidence type="ECO:0000313" key="3">
    <source>
        <dbReference type="EMBL" id="CUN87549.1"/>
    </source>
</evidence>
<dbReference type="Proteomes" id="UP001212823">
    <property type="component" value="Unassembled WGS sequence"/>
</dbReference>
<reference evidence="3 5" key="1">
    <citation type="submission" date="2015-09" db="EMBL/GenBank/DDBJ databases">
        <authorList>
            <consortium name="Pathogen Informatics"/>
        </authorList>
    </citation>
    <scope>NUCLEOTIDE SEQUENCE [LARGE SCALE GENOMIC DNA]</scope>
    <source>
        <strain evidence="3 5">2789STDY5608860</strain>
    </source>
</reference>
<dbReference type="AlphaFoldDB" id="A0A174AI36"/>
<protein>
    <submittedName>
        <fullName evidence="3 4">HEPN domain</fullName>
    </submittedName>
</protein>
<reference evidence="4" key="2">
    <citation type="submission" date="2023-01" db="EMBL/GenBank/DDBJ databases">
        <title>Human gut microbiome strain richness.</title>
        <authorList>
            <person name="Chen-Liaw A."/>
        </authorList>
    </citation>
    <scope>NUCLEOTIDE SEQUENCE</scope>
    <source>
        <strain evidence="4">1001283st1_D2_1001283B150209_150212</strain>
    </source>
</reference>
<comment type="similarity">
    <text evidence="1">Belongs to the UPF0332 family.</text>
</comment>
<feature type="domain" description="HEPN" evidence="2">
    <location>
        <begin position="11"/>
        <end position="123"/>
    </location>
</feature>
<evidence type="ECO:0000313" key="4">
    <source>
        <dbReference type="EMBL" id="MDB8016856.1"/>
    </source>
</evidence>
<gene>
    <name evidence="3" type="ORF">ERS852417_01148</name>
    <name evidence="4" type="ORF">PNE45_02235</name>
</gene>
<name>A0A174AI36_9FIRM</name>
<proteinExistence type="inferred from homology"/>
<evidence type="ECO:0000313" key="5">
    <source>
        <dbReference type="Proteomes" id="UP000095384"/>
    </source>
</evidence>
<dbReference type="Pfam" id="PF05168">
    <property type="entry name" value="HEPN"/>
    <property type="match status" value="1"/>
</dbReference>
<dbReference type="InterPro" id="IPR052226">
    <property type="entry name" value="UPF0332_toxin"/>
</dbReference>
<dbReference type="Proteomes" id="UP000095384">
    <property type="component" value="Unassembled WGS sequence"/>
</dbReference>
<dbReference type="PANTHER" id="PTHR36565">
    <property type="entry name" value="UPF0332 PROTEIN TM_1000"/>
    <property type="match status" value="1"/>
</dbReference>
<dbReference type="Gene3D" id="1.20.120.330">
    <property type="entry name" value="Nucleotidyltransferases domain 2"/>
    <property type="match status" value="1"/>
</dbReference>
<dbReference type="EMBL" id="CYYW01000006">
    <property type="protein sequence ID" value="CUN87549.1"/>
    <property type="molecule type" value="Genomic_DNA"/>
</dbReference>
<dbReference type="PANTHER" id="PTHR36565:SF1">
    <property type="entry name" value="UPF0332 PROTEIN TM_1000"/>
    <property type="match status" value="1"/>
</dbReference>
<evidence type="ECO:0000256" key="1">
    <source>
        <dbReference type="ARBA" id="ARBA00038248"/>
    </source>
</evidence>
<dbReference type="RefSeq" id="WP_306754152.1">
    <property type="nucleotide sequence ID" value="NZ_AP031452.1"/>
</dbReference>
<accession>A0A174AI36</accession>
<organism evidence="3 5">
    <name type="scientific">Agathobacter rectalis</name>
    <dbReference type="NCBI Taxonomy" id="39491"/>
    <lineage>
        <taxon>Bacteria</taxon>
        <taxon>Bacillati</taxon>
        <taxon>Bacillota</taxon>
        <taxon>Clostridia</taxon>
        <taxon>Lachnospirales</taxon>
        <taxon>Lachnospiraceae</taxon>
        <taxon>Agathobacter</taxon>
    </lineage>
</organism>
<sequence length="137" mass="16041">MLEENCISLAKYRMETSMETLNVARECLENKHFKDSINRAYYASFYAARAVLALERVDFKRHKDVIAYFNKNYVATGIFDREIGRNLARLKQKREQSDYDDFFIASKEEAQKQFDNAESIVAAIIEYMRKNNSGTII</sequence>
<evidence type="ECO:0000259" key="2">
    <source>
        <dbReference type="Pfam" id="PF05168"/>
    </source>
</evidence>
<dbReference type="InterPro" id="IPR007842">
    <property type="entry name" value="HEPN_dom"/>
</dbReference>